<organism evidence="2 3">
    <name type="scientific">Trichonephila clavipes</name>
    <name type="common">Golden silk orbweaver</name>
    <name type="synonym">Nephila clavipes</name>
    <dbReference type="NCBI Taxonomy" id="2585209"/>
    <lineage>
        <taxon>Eukaryota</taxon>
        <taxon>Metazoa</taxon>
        <taxon>Ecdysozoa</taxon>
        <taxon>Arthropoda</taxon>
        <taxon>Chelicerata</taxon>
        <taxon>Arachnida</taxon>
        <taxon>Araneae</taxon>
        <taxon>Araneomorphae</taxon>
        <taxon>Entelegynae</taxon>
        <taxon>Araneoidea</taxon>
        <taxon>Nephilidae</taxon>
        <taxon>Trichonephila</taxon>
    </lineage>
</organism>
<comment type="caution">
    <text evidence="2">The sequence shown here is derived from an EMBL/GenBank/DDBJ whole genome shotgun (WGS) entry which is preliminary data.</text>
</comment>
<gene>
    <name evidence="2" type="ORF">TNCV_3863081</name>
</gene>
<evidence type="ECO:0000256" key="1">
    <source>
        <dbReference type="SAM" id="MobiDB-lite"/>
    </source>
</evidence>
<protein>
    <submittedName>
        <fullName evidence="2">Uncharacterized protein</fullName>
    </submittedName>
</protein>
<dbReference type="Proteomes" id="UP000887159">
    <property type="component" value="Unassembled WGS sequence"/>
</dbReference>
<feature type="region of interest" description="Disordered" evidence="1">
    <location>
        <begin position="66"/>
        <end position="97"/>
    </location>
</feature>
<feature type="region of interest" description="Disordered" evidence="1">
    <location>
        <begin position="183"/>
        <end position="226"/>
    </location>
</feature>
<dbReference type="EMBL" id="BMAU01021256">
    <property type="protein sequence ID" value="GFY06004.1"/>
    <property type="molecule type" value="Genomic_DNA"/>
</dbReference>
<proteinExistence type="predicted"/>
<name>A0A8X6VB22_TRICX</name>
<keyword evidence="3" id="KW-1185">Reference proteome</keyword>
<reference evidence="2" key="1">
    <citation type="submission" date="2020-08" db="EMBL/GenBank/DDBJ databases">
        <title>Multicomponent nature underlies the extraordinary mechanical properties of spider dragline silk.</title>
        <authorList>
            <person name="Kono N."/>
            <person name="Nakamura H."/>
            <person name="Mori M."/>
            <person name="Yoshida Y."/>
            <person name="Ohtoshi R."/>
            <person name="Malay A.D."/>
            <person name="Moran D.A.P."/>
            <person name="Tomita M."/>
            <person name="Numata K."/>
            <person name="Arakawa K."/>
        </authorList>
    </citation>
    <scope>NUCLEOTIDE SEQUENCE</scope>
</reference>
<accession>A0A8X6VB22</accession>
<sequence>MDFIRYDSFQINIGSLDAEQFRRMCLSSQIFLDFRQREHVKSFAALFRAFMVKVSISVKVTDSESDMDLNSKKSGYTYKSRSSRSDTSKSTSPVSDYQKLKKTMEKIQVADQAINFFENQTHNPTPGDPTHVYISLLAQSRQERETLSRAWIIRTTALLTNSNPLIASRRNKVLLVASHWFPPSEATPPPTQPRTQHQGQSLPDMERRSLTRFQPSVKSKREGIFN</sequence>
<dbReference type="AlphaFoldDB" id="A0A8X6VB22"/>
<evidence type="ECO:0000313" key="3">
    <source>
        <dbReference type="Proteomes" id="UP000887159"/>
    </source>
</evidence>
<evidence type="ECO:0000313" key="2">
    <source>
        <dbReference type="EMBL" id="GFY06004.1"/>
    </source>
</evidence>